<dbReference type="AlphaFoldDB" id="Q46YK9"/>
<organism evidence="2">
    <name type="scientific">Cupriavidus pinatubonensis (strain JMP 134 / LMG 1197)</name>
    <name type="common">Cupriavidus necator (strain JMP 134)</name>
    <dbReference type="NCBI Taxonomy" id="264198"/>
    <lineage>
        <taxon>Bacteria</taxon>
        <taxon>Pseudomonadati</taxon>
        <taxon>Pseudomonadota</taxon>
        <taxon>Betaproteobacteria</taxon>
        <taxon>Burkholderiales</taxon>
        <taxon>Burkholderiaceae</taxon>
        <taxon>Cupriavidus</taxon>
    </lineage>
</organism>
<evidence type="ECO:0000259" key="1">
    <source>
        <dbReference type="Pfam" id="PF21722"/>
    </source>
</evidence>
<proteinExistence type="predicted"/>
<protein>
    <recommendedName>
        <fullName evidence="1">Glycine-rich domain-containing protein</fullName>
    </recommendedName>
</protein>
<dbReference type="STRING" id="264198.Reut_A2412"/>
<dbReference type="HOGENOM" id="CLU_008928_10_1_4"/>
<sequence length="348" mass="32140">MATNDFLVFGGGAGANVITQVTYSGLAARTAGFASGVAQSAQLNKVWRQSSIMAAVLAQFISDRTGQDALDDGTTATLLENLKAAAAAVNGDSTKTFSVAPATQGQHAMQLGQATGRLLRTTVYTRVAGVQNVSVDSGANTTTGATTFTPLAATSFVEVLAVGGGGGAAGLPLQDGTHVAAAGGAGGGAAGAGRYSSGFSGVTVTVGLGGTGGAAGANNGGSGGTSSFGALLSVSGGPGSATNGGVVTSATALASGANGANTITGANIYSAQGGVGGFGFMLSQSLGGGAGGASGIGGNGPIGQGGGVAGVAAQTVGTGGSSGAVAASGAAQAGGAGAPGIIIVREYA</sequence>
<dbReference type="OrthoDB" id="6481168at2"/>
<feature type="domain" description="Glycine-rich" evidence="1">
    <location>
        <begin position="141"/>
        <end position="345"/>
    </location>
</feature>
<accession>Q46YK9</accession>
<reference evidence="2" key="1">
    <citation type="submission" date="2005-08" db="EMBL/GenBank/DDBJ databases">
        <title>Complete sequence of Chromosome1 of Ralstonia eutropha JMP134.</title>
        <authorList>
            <person name="Copeland A."/>
            <person name="Lucas S."/>
            <person name="Lapidus A."/>
            <person name="Barry K."/>
            <person name="Detter J.C."/>
            <person name="Glavina T."/>
            <person name="Hammon N."/>
            <person name="Israni S."/>
            <person name="Pitluck S."/>
            <person name="Goltsman E."/>
            <person name="Martinez M."/>
            <person name="Schmutz J."/>
            <person name="Larimer F."/>
            <person name="Land M."/>
            <person name="Lykidis A."/>
            <person name="Richardson P."/>
        </authorList>
    </citation>
    <scope>NUCLEOTIDE SEQUENCE</scope>
    <source>
        <strain evidence="2">JMP134</strain>
    </source>
</reference>
<name>Q46YK9_CUPPJ</name>
<gene>
    <name evidence="2" type="ordered locus">Reut_A2412</name>
</gene>
<dbReference type="EMBL" id="CP000090">
    <property type="protein sequence ID" value="AAZ61774.1"/>
    <property type="molecule type" value="Genomic_DNA"/>
</dbReference>
<dbReference type="Pfam" id="PF21722">
    <property type="entry name" value="Gly_rich_2"/>
    <property type="match status" value="1"/>
</dbReference>
<evidence type="ECO:0000313" key="2">
    <source>
        <dbReference type="EMBL" id="AAZ61774.1"/>
    </source>
</evidence>
<dbReference type="eggNOG" id="COG4675">
    <property type="taxonomic scope" value="Bacteria"/>
</dbReference>
<dbReference type="InterPro" id="IPR049304">
    <property type="entry name" value="Gly_rich_dom"/>
</dbReference>
<dbReference type="KEGG" id="reu:Reut_A2412"/>